<dbReference type="PRINTS" id="PR01210">
    <property type="entry name" value="GGTRANSPTASE"/>
</dbReference>
<dbReference type="AlphaFoldDB" id="A0A1I5UZJ8"/>
<dbReference type="Pfam" id="PF01019">
    <property type="entry name" value="G_glu_transpept"/>
    <property type="match status" value="1"/>
</dbReference>
<dbReference type="InterPro" id="IPR052896">
    <property type="entry name" value="GGT-like_enzyme"/>
</dbReference>
<organism evidence="1 2">
    <name type="scientific">Desemzia incerta</name>
    <dbReference type="NCBI Taxonomy" id="82801"/>
    <lineage>
        <taxon>Bacteria</taxon>
        <taxon>Bacillati</taxon>
        <taxon>Bacillota</taxon>
        <taxon>Bacilli</taxon>
        <taxon>Lactobacillales</taxon>
        <taxon>Carnobacteriaceae</taxon>
        <taxon>Desemzia</taxon>
    </lineage>
</organism>
<dbReference type="SUPFAM" id="SSF56235">
    <property type="entry name" value="N-terminal nucleophile aminohydrolases (Ntn hydrolases)"/>
    <property type="match status" value="1"/>
</dbReference>
<dbReference type="Gene3D" id="3.60.20.40">
    <property type="match status" value="1"/>
</dbReference>
<dbReference type="EMBL" id="FOXW01000001">
    <property type="protein sequence ID" value="SFQ00665.1"/>
    <property type="molecule type" value="Genomic_DNA"/>
</dbReference>
<name>A0A1I5UZJ8_9LACT</name>
<dbReference type="InterPro" id="IPR029055">
    <property type="entry name" value="Ntn_hydrolases_N"/>
</dbReference>
<gene>
    <name evidence="1" type="ORF">SAMN04488506_0274</name>
</gene>
<evidence type="ECO:0000313" key="2">
    <source>
        <dbReference type="Proteomes" id="UP000199136"/>
    </source>
</evidence>
<dbReference type="GO" id="GO:0016787">
    <property type="term" value="F:hydrolase activity"/>
    <property type="evidence" value="ECO:0007669"/>
    <property type="project" value="UniProtKB-KW"/>
</dbReference>
<dbReference type="PANTHER" id="PTHR43881">
    <property type="entry name" value="GAMMA-GLUTAMYLTRANSPEPTIDASE (AFU_ORTHOLOGUE AFUA_4G13580)"/>
    <property type="match status" value="1"/>
</dbReference>
<reference evidence="1 2" key="1">
    <citation type="submission" date="2016-10" db="EMBL/GenBank/DDBJ databases">
        <authorList>
            <person name="de Groot N.N."/>
        </authorList>
    </citation>
    <scope>NUCLEOTIDE SEQUENCE [LARGE SCALE GENOMIC DNA]</scope>
    <source>
        <strain evidence="1 2">DSM 20581</strain>
    </source>
</reference>
<keyword evidence="1" id="KW-0378">Hydrolase</keyword>
<dbReference type="RefSeq" id="WP_177192458.1">
    <property type="nucleotide sequence ID" value="NZ_FOXW01000001.1"/>
</dbReference>
<accession>A0A1I5UZJ8</accession>
<keyword evidence="2" id="KW-1185">Reference proteome</keyword>
<evidence type="ECO:0000313" key="1">
    <source>
        <dbReference type="EMBL" id="SFQ00665.1"/>
    </source>
</evidence>
<sequence>MKYDAGTFHYSSRRELVYGKKGMISTTHPLASQAGLEVLKKGGNAIDAIVAAAAALTVVEPSANGIGGDSFAIIWYKGEMYGLNSSGAAPELMKREAFQQKGTEIPRYGLEPVTVPGVPKGWASLVNRFGRLALSEVMEPAAVIAEEGHPVTSKIAEAWERTFHIFSKQLKDYPVLQTWFDTFCPDGKPLQAGDMWFSKGHAKTLREIGATDAEAFYTGWIADEIDAFSKKYDGYIRKKDLEQHQLEWITPLSTAYKGYDIWEMPPNGQGIIVLMALNILEELTLKDKESPDTYHKQIEAIKLAFSDGLQYISDPRSMKAKIEDMLSKEYAANRAGLITEQALSPEPGKFDNPGTVYLAAADGEGNMVSYIQSNYAGFGSGSVVPGLGISLHNRGNQFSLDENHPNVLVPGKRPFHTIIPGFITQNGKPIGPFGVMGGGMQPQAHLQVLSSMIDFQLNPQDALDAPRWQWLEGKKVLVEPQFPYPIIQDLIKRGHEVQIAASPLSFGRGQIILQQENGVLVGGTEPRADGHIAVW</sequence>
<dbReference type="Proteomes" id="UP000199136">
    <property type="component" value="Unassembled WGS sequence"/>
</dbReference>
<dbReference type="PANTHER" id="PTHR43881:SF1">
    <property type="entry name" value="GAMMA-GLUTAMYLTRANSPEPTIDASE (AFU_ORTHOLOGUE AFUA_4G13580)"/>
    <property type="match status" value="1"/>
</dbReference>
<dbReference type="InterPro" id="IPR043137">
    <property type="entry name" value="GGT_ssub_C"/>
</dbReference>
<dbReference type="Gene3D" id="1.10.246.130">
    <property type="match status" value="1"/>
</dbReference>
<protein>
    <submittedName>
        <fullName evidence="1">Gamma-glutamyltranspeptidase / glutathione hydrolase</fullName>
    </submittedName>
</protein>
<dbReference type="STRING" id="82801.SAMN04488506_0274"/>
<proteinExistence type="predicted"/>
<dbReference type="InterPro" id="IPR043138">
    <property type="entry name" value="GGT_lsub"/>
</dbReference>